<proteinExistence type="predicted"/>
<comment type="caution">
    <text evidence="1">The sequence shown here is derived from an EMBL/GenBank/DDBJ whole genome shotgun (WGS) entry which is preliminary data.</text>
</comment>
<reference evidence="1 2" key="1">
    <citation type="journal article" date="2014" name="Agronomy (Basel)">
        <title>A Draft Genome Sequence for Ensete ventricosum, the Drought-Tolerant Tree Against Hunger.</title>
        <authorList>
            <person name="Harrison J."/>
            <person name="Moore K.A."/>
            <person name="Paszkiewicz K."/>
            <person name="Jones T."/>
            <person name="Grant M."/>
            <person name="Ambacheew D."/>
            <person name="Muzemil S."/>
            <person name="Studholme D.J."/>
        </authorList>
    </citation>
    <scope>NUCLEOTIDE SEQUENCE [LARGE SCALE GENOMIC DNA]</scope>
</reference>
<name>A0A426X873_ENSVE</name>
<organism evidence="1 2">
    <name type="scientific">Ensete ventricosum</name>
    <name type="common">Abyssinian banana</name>
    <name type="synonym">Musa ensete</name>
    <dbReference type="NCBI Taxonomy" id="4639"/>
    <lineage>
        <taxon>Eukaryota</taxon>
        <taxon>Viridiplantae</taxon>
        <taxon>Streptophyta</taxon>
        <taxon>Embryophyta</taxon>
        <taxon>Tracheophyta</taxon>
        <taxon>Spermatophyta</taxon>
        <taxon>Magnoliopsida</taxon>
        <taxon>Liliopsida</taxon>
        <taxon>Zingiberales</taxon>
        <taxon>Musaceae</taxon>
        <taxon>Ensete</taxon>
    </lineage>
</organism>
<sequence length="147" mass="16093">MQCSRQAACGRRWRPPTCRLLAEVVAHGQAPCRGGQAMARATCKGDSREGSAYGHNAHKQAAYGLDGRVRQRPPARVIVGGAALHNGDGGNSLEEGRRSYIPIFQIRMEKMKEVKRPPSLVVSTRWISVVKLLQYDLATLAQREGGE</sequence>
<dbReference type="EMBL" id="AMZH03024676">
    <property type="protein sequence ID" value="RRT35671.1"/>
    <property type="molecule type" value="Genomic_DNA"/>
</dbReference>
<evidence type="ECO:0000313" key="1">
    <source>
        <dbReference type="EMBL" id="RRT35671.1"/>
    </source>
</evidence>
<dbReference type="Proteomes" id="UP000287651">
    <property type="component" value="Unassembled WGS sequence"/>
</dbReference>
<gene>
    <name evidence="1" type="ORF">B296_00023916</name>
</gene>
<dbReference type="AlphaFoldDB" id="A0A426X873"/>
<protein>
    <submittedName>
        <fullName evidence="1">Uncharacterized protein</fullName>
    </submittedName>
</protein>
<evidence type="ECO:0000313" key="2">
    <source>
        <dbReference type="Proteomes" id="UP000287651"/>
    </source>
</evidence>
<accession>A0A426X873</accession>